<keyword evidence="1" id="KW-0812">Transmembrane</keyword>
<feature type="transmembrane region" description="Helical" evidence="1">
    <location>
        <begin position="203"/>
        <end position="236"/>
    </location>
</feature>
<dbReference type="Proteomes" id="UP000291562">
    <property type="component" value="Chromosome"/>
</dbReference>
<dbReference type="RefSeq" id="WP_129833535.1">
    <property type="nucleotide sequence ID" value="NZ_CP035704.1"/>
</dbReference>
<dbReference type="OrthoDB" id="6271694at2"/>
<protein>
    <recommendedName>
        <fullName evidence="2">Putative sensor domain-containing protein</fullName>
    </recommendedName>
</protein>
<feature type="transmembrane region" description="Helical" evidence="1">
    <location>
        <begin position="132"/>
        <end position="154"/>
    </location>
</feature>
<dbReference type="KEGG" id="xbc:ELE36_11820"/>
<keyword evidence="1" id="KW-0472">Membrane</keyword>
<feature type="transmembrane region" description="Helical" evidence="1">
    <location>
        <begin position="106"/>
        <end position="126"/>
    </location>
</feature>
<feature type="domain" description="Putative sensor" evidence="2">
    <location>
        <begin position="112"/>
        <end position="292"/>
    </location>
</feature>
<evidence type="ECO:0000313" key="4">
    <source>
        <dbReference type="Proteomes" id="UP000291562"/>
    </source>
</evidence>
<name>A0A411HKB4_9GAMM</name>
<evidence type="ECO:0000259" key="2">
    <source>
        <dbReference type="Pfam" id="PF13796"/>
    </source>
</evidence>
<organism evidence="3 4">
    <name type="scientific">Pseudolysobacter antarcticus</name>
    <dbReference type="NCBI Taxonomy" id="2511995"/>
    <lineage>
        <taxon>Bacteria</taxon>
        <taxon>Pseudomonadati</taxon>
        <taxon>Pseudomonadota</taxon>
        <taxon>Gammaproteobacteria</taxon>
        <taxon>Lysobacterales</taxon>
        <taxon>Rhodanobacteraceae</taxon>
        <taxon>Pseudolysobacter</taxon>
    </lineage>
</organism>
<evidence type="ECO:0000313" key="3">
    <source>
        <dbReference type="EMBL" id="QBB70979.1"/>
    </source>
</evidence>
<dbReference type="Pfam" id="PF22564">
    <property type="entry name" value="HAAS"/>
    <property type="match status" value="1"/>
</dbReference>
<gene>
    <name evidence="3" type="ORF">ELE36_11820</name>
</gene>
<keyword evidence="1" id="KW-1133">Transmembrane helix</keyword>
<accession>A0A411HKB4</accession>
<dbReference type="EMBL" id="CP035704">
    <property type="protein sequence ID" value="QBB70979.1"/>
    <property type="molecule type" value="Genomic_DNA"/>
</dbReference>
<feature type="transmembrane region" description="Helical" evidence="1">
    <location>
        <begin position="256"/>
        <end position="277"/>
    </location>
</feature>
<evidence type="ECO:0000256" key="1">
    <source>
        <dbReference type="SAM" id="Phobius"/>
    </source>
</evidence>
<proteinExistence type="predicted"/>
<keyword evidence="4" id="KW-1185">Reference proteome</keyword>
<reference evidence="3 4" key="1">
    <citation type="submission" date="2019-01" db="EMBL/GenBank/DDBJ databases">
        <title>Pseudolysobacter antarctica gen. nov., sp. nov., isolated from Fildes Peninsula, Antarctica.</title>
        <authorList>
            <person name="Wei Z."/>
            <person name="Peng F."/>
        </authorList>
    </citation>
    <scope>NUCLEOTIDE SEQUENCE [LARGE SCALE GENOMIC DNA]</scope>
    <source>
        <strain evidence="3 4">AQ6-296</strain>
    </source>
</reference>
<dbReference type="InterPro" id="IPR025828">
    <property type="entry name" value="Put_sensor_dom"/>
</dbReference>
<sequence>MSTIPKTINAYLQQLHAALQGADPALIQDALYDAEEHLRAELAEHPDVDEAAMIARIVTSYGAPEEVADIYRVKEGQVQQALRIPRAPPRASAFGKFFGVLADTRAYTALFYMLLSLGTGIFYFVWTITGLSLSLGLMVLIIGIPFAILFFGSVRALALVEGRLVEVMLDVRMPRRPPYTETGQPIRSRIKTFFTDPRSWSTLIYMLLMLPLGVLYFVLAIVSLSFVFMLMFGPIIKAITGYGIININDVAYAPPLWAEPFSLAAGILLLCAVLHMARSLGRVHGQLAKHMLVMR</sequence>
<dbReference type="AlphaFoldDB" id="A0A411HKB4"/>
<dbReference type="Pfam" id="PF13796">
    <property type="entry name" value="Sensor"/>
    <property type="match status" value="1"/>
</dbReference>